<feature type="region of interest" description="Disordered" evidence="1">
    <location>
        <begin position="380"/>
        <end position="447"/>
    </location>
</feature>
<feature type="compositionally biased region" description="Basic and acidic residues" evidence="1">
    <location>
        <begin position="383"/>
        <end position="404"/>
    </location>
</feature>
<feature type="compositionally biased region" description="Basic residues" evidence="1">
    <location>
        <begin position="305"/>
        <end position="314"/>
    </location>
</feature>
<dbReference type="PROSITE" id="PS50812">
    <property type="entry name" value="PWWP"/>
    <property type="match status" value="1"/>
</dbReference>
<feature type="region of interest" description="Disordered" evidence="1">
    <location>
        <begin position="459"/>
        <end position="519"/>
    </location>
</feature>
<feature type="compositionally biased region" description="Low complexity" evidence="1">
    <location>
        <begin position="503"/>
        <end position="517"/>
    </location>
</feature>
<reference evidence="3 4" key="1">
    <citation type="submission" date="2019-12" db="EMBL/GenBank/DDBJ databases">
        <authorList>
            <person name="Scholz U."/>
            <person name="Mascher M."/>
            <person name="Fiebig A."/>
        </authorList>
    </citation>
    <scope>NUCLEOTIDE SEQUENCE</scope>
</reference>
<dbReference type="SMART" id="SM00293">
    <property type="entry name" value="PWWP"/>
    <property type="match status" value="1"/>
</dbReference>
<feature type="region of interest" description="Disordered" evidence="1">
    <location>
        <begin position="217"/>
        <end position="361"/>
    </location>
</feature>
<feature type="compositionally biased region" description="Basic and acidic residues" evidence="1">
    <location>
        <begin position="459"/>
        <end position="477"/>
    </location>
</feature>
<feature type="compositionally biased region" description="Low complexity" evidence="1">
    <location>
        <begin position="348"/>
        <end position="360"/>
    </location>
</feature>
<dbReference type="Proteomes" id="UP001189122">
    <property type="component" value="Unassembled WGS sequence"/>
</dbReference>
<feature type="domain" description="PWWP" evidence="2">
    <location>
        <begin position="20"/>
        <end position="64"/>
    </location>
</feature>
<feature type="compositionally biased region" description="Basic and acidic residues" evidence="1">
    <location>
        <begin position="130"/>
        <end position="142"/>
    </location>
</feature>
<proteinExistence type="predicted"/>
<organism evidence="3">
    <name type="scientific">Spirodela intermedia</name>
    <name type="common">Intermediate duckweed</name>
    <dbReference type="NCBI Taxonomy" id="51605"/>
    <lineage>
        <taxon>Eukaryota</taxon>
        <taxon>Viridiplantae</taxon>
        <taxon>Streptophyta</taxon>
        <taxon>Embryophyta</taxon>
        <taxon>Tracheophyta</taxon>
        <taxon>Spermatophyta</taxon>
        <taxon>Magnoliopsida</taxon>
        <taxon>Liliopsida</taxon>
        <taxon>Araceae</taxon>
        <taxon>Lemnoideae</taxon>
        <taxon>Spirodela</taxon>
    </lineage>
</organism>
<feature type="region of interest" description="Disordered" evidence="1">
    <location>
        <begin position="1076"/>
        <end position="1136"/>
    </location>
</feature>
<evidence type="ECO:0000256" key="1">
    <source>
        <dbReference type="SAM" id="MobiDB-lite"/>
    </source>
</evidence>
<feature type="region of interest" description="Disordered" evidence="1">
    <location>
        <begin position="708"/>
        <end position="731"/>
    </location>
</feature>
<feature type="compositionally biased region" description="Polar residues" evidence="1">
    <location>
        <begin position="1076"/>
        <end position="1087"/>
    </location>
</feature>
<feature type="compositionally biased region" description="Polar residues" evidence="1">
    <location>
        <begin position="247"/>
        <end position="257"/>
    </location>
</feature>
<dbReference type="PANTHER" id="PTHR12550:SF70">
    <property type="entry name" value="JIL-1 ANCHORING AND STABILIZING PROTEIN, ISOFORM A"/>
    <property type="match status" value="1"/>
</dbReference>
<dbReference type="Pfam" id="PF00855">
    <property type="entry name" value="PWWP"/>
    <property type="match status" value="1"/>
</dbReference>
<accession>A0A7I8IFV5</accession>
<keyword evidence="4" id="KW-1185">Reference proteome</keyword>
<sequence length="1136" mass="123989">MPPGRKKAGTQGETKGHLSVGDLVLAKVKGFPAWPAKISRPEDWDRSPDPKKCFVQFFGHLKCDAFVAPADIQVFNIESKSKLVVRSRVNEICEAYQQLHGKRSEKRSDDAAGSAIRLLPSASNAVQDNKLNETSKSEDRAGMLKQETQTDDECSQDEFTVLKHSWQVQDGSLSSFLSGLLSFPLVGMKNLLSSCTDLGKENGMTECFESKRVDGKLKPSAVNSPQDLVSEKKGNVGAPKLHKKNAAQKQVKYTTYESAHKRSKSEKKFEDEHDGRLVSPLDRGRVKFSHSPVSDSDAVSEKRSKGSRKSKKVAVGKGKSPLDHESLDTDDSSSIVRDREGKMLMDNSSSSKKSGKFSPSATEPLINMVRLTGKKAVTVSTEGAEHGRGSGLLKKDTQLSDQKKSPSHTHARRRTFRIDDDEDDEIHRTPIHRKHDRMGSPKPNDMFYKDKISLDKLEHRVQQSPGHSEERRPEKFVGKHVSHSPGKQEHQRSSSREPRMITQSPKASVKPSSAAKQVESKIKISTVVSVKTHTVSSKHLTGNFDELSRFNHAIPQKAKQSTLEKAKGAQKADLLMNAVMENKTNVNFSAERSADKDFSIDERLVAANDRSASSIAESSTSDCTTSMKHLIAVAQAKRREAHLQGHSHDRIVGLVSSPAVARERSPSPLSVVQDISTISFIQKDNRESLSSPTSASQNCVTVGCVEPEGHHERSASPGGLPPQGSLSGGTEAAVARDTLEGMIETLSRTKESIGRATRLAIDCAKYGIANETALRRLLAAAAPAGSVASENRRQCSNDGSNSGIFLRRPSRAERSVDDPIRDMDGMLVDEYGSNVAFKLPGFISTHVFEDEEDLPGSLSGDAGNESPIEGTTAVVKPGTTIIHPSDRRHLILEDVDGELEMEDASKDDRVLVRISLKQQLEPPIAHPSSSSLAYRPAHQDYSRMPNGHSNASVKTDAAVQQSPSFARSAVCNTQPIPSVGTSRPYEFGQNGMYAEPKRSYNVLTPGHSMASFPAPSGQVLTHYHASATQPTPNHFPFVNSMSEHHAQQQYHAYSLPSDPNDRRHYIAEEQWRKHSGNVSLESQQSSWVAGGRGPAPSGAAYVQDGSYSSNVDRQPQEIHPPHSVAPPVAPVSGPHT</sequence>
<evidence type="ECO:0000259" key="2">
    <source>
        <dbReference type="PROSITE" id="PS50812"/>
    </source>
</evidence>
<dbReference type="PANTHER" id="PTHR12550">
    <property type="entry name" value="HEPATOMA-DERIVED GROWTH FACTOR-RELATED"/>
    <property type="match status" value="1"/>
</dbReference>
<evidence type="ECO:0000313" key="3">
    <source>
        <dbReference type="EMBL" id="CAA2616054.1"/>
    </source>
</evidence>
<dbReference type="InterPro" id="IPR000313">
    <property type="entry name" value="PWWP_dom"/>
</dbReference>
<dbReference type="EMBL" id="CACRZD030000002">
    <property type="protein sequence ID" value="CAA6655752.1"/>
    <property type="molecule type" value="Genomic_DNA"/>
</dbReference>
<feature type="region of interest" description="Disordered" evidence="1">
    <location>
        <begin position="127"/>
        <end position="151"/>
    </location>
</feature>
<feature type="compositionally biased region" description="Low complexity" evidence="1">
    <location>
        <begin position="716"/>
        <end position="729"/>
    </location>
</feature>
<evidence type="ECO:0000313" key="4">
    <source>
        <dbReference type="Proteomes" id="UP001189122"/>
    </source>
</evidence>
<dbReference type="SUPFAM" id="SSF63748">
    <property type="entry name" value="Tudor/PWWP/MBT"/>
    <property type="match status" value="1"/>
</dbReference>
<dbReference type="Gene3D" id="2.30.30.140">
    <property type="match status" value="1"/>
</dbReference>
<feature type="compositionally biased region" description="Basic and acidic residues" evidence="1">
    <location>
        <begin position="266"/>
        <end position="276"/>
    </location>
</feature>
<dbReference type="EMBL" id="LR743589">
    <property type="protein sequence ID" value="CAA2616054.1"/>
    <property type="molecule type" value="Genomic_DNA"/>
</dbReference>
<protein>
    <recommendedName>
        <fullName evidence="2">PWWP domain-containing protein</fullName>
    </recommendedName>
</protein>
<gene>
    <name evidence="3" type="ORF">SI7747_02002292</name>
</gene>
<dbReference type="AlphaFoldDB" id="A0A7I8IFV5"/>
<feature type="compositionally biased region" description="Basic and acidic residues" evidence="1">
    <location>
        <begin position="486"/>
        <end position="499"/>
    </location>
</feature>
<feature type="compositionally biased region" description="Basic residues" evidence="1">
    <location>
        <begin position="405"/>
        <end position="415"/>
    </location>
</feature>
<name>A0A7I8IFV5_SPIIN</name>